<dbReference type="Gene3D" id="3.40.50.720">
    <property type="entry name" value="NAD(P)-binding Rossmann-like Domain"/>
    <property type="match status" value="1"/>
</dbReference>
<dbReference type="NCBIfam" id="NF005559">
    <property type="entry name" value="PRK07231.1"/>
    <property type="match status" value="1"/>
</dbReference>
<evidence type="ECO:0000256" key="1">
    <source>
        <dbReference type="ARBA" id="ARBA00006484"/>
    </source>
</evidence>
<dbReference type="Proteomes" id="UP001066276">
    <property type="component" value="Chromosome 6"/>
</dbReference>
<evidence type="ECO:0000313" key="4">
    <source>
        <dbReference type="EMBL" id="KAJ1137246.1"/>
    </source>
</evidence>
<name>A0AAV7QCQ7_PLEWA</name>
<dbReference type="InterPro" id="IPR002347">
    <property type="entry name" value="SDR_fam"/>
</dbReference>
<proteinExistence type="inferred from homology"/>
<dbReference type="Pfam" id="PF13561">
    <property type="entry name" value="adh_short_C2"/>
    <property type="match status" value="1"/>
</dbReference>
<keyword evidence="2" id="KW-0560">Oxidoreductase</keyword>
<evidence type="ECO:0000313" key="5">
    <source>
        <dbReference type="Proteomes" id="UP001066276"/>
    </source>
</evidence>
<dbReference type="GO" id="GO:0004090">
    <property type="term" value="F:carbonyl reductase (NADPH) activity"/>
    <property type="evidence" value="ECO:0007669"/>
    <property type="project" value="TreeGrafter"/>
</dbReference>
<reference evidence="4" key="1">
    <citation type="journal article" date="2022" name="bioRxiv">
        <title>Sequencing and chromosome-scale assembly of the giantPleurodeles waltlgenome.</title>
        <authorList>
            <person name="Brown T."/>
            <person name="Elewa A."/>
            <person name="Iarovenko S."/>
            <person name="Subramanian E."/>
            <person name="Araus A.J."/>
            <person name="Petzold A."/>
            <person name="Susuki M."/>
            <person name="Suzuki K.-i.T."/>
            <person name="Hayashi T."/>
            <person name="Toyoda A."/>
            <person name="Oliveira C."/>
            <person name="Osipova E."/>
            <person name="Leigh N.D."/>
            <person name="Simon A."/>
            <person name="Yun M.H."/>
        </authorList>
    </citation>
    <scope>NUCLEOTIDE SEQUENCE</scope>
    <source>
        <strain evidence="4">20211129_DDA</strain>
        <tissue evidence="4">Liver</tissue>
    </source>
</reference>
<evidence type="ECO:0000256" key="3">
    <source>
        <dbReference type="SAM" id="MobiDB-lite"/>
    </source>
</evidence>
<evidence type="ECO:0000256" key="2">
    <source>
        <dbReference type="ARBA" id="ARBA00023002"/>
    </source>
</evidence>
<evidence type="ECO:0008006" key="6">
    <source>
        <dbReference type="Google" id="ProtNLM"/>
    </source>
</evidence>
<dbReference type="PROSITE" id="PS00061">
    <property type="entry name" value="ADH_SHORT"/>
    <property type="match status" value="1"/>
</dbReference>
<dbReference type="PANTHER" id="PTHR43943:SF2">
    <property type="entry name" value="DEHYDROGENASE_REDUCTASE 4"/>
    <property type="match status" value="1"/>
</dbReference>
<comment type="caution">
    <text evidence="4">The sequence shown here is derived from an EMBL/GenBank/DDBJ whole genome shotgun (WGS) entry which is preliminary data.</text>
</comment>
<dbReference type="PANTHER" id="PTHR43943">
    <property type="entry name" value="DEHYDROGENASE/REDUCTASE (SDR FAMILY) MEMBER 4"/>
    <property type="match status" value="1"/>
</dbReference>
<dbReference type="FunFam" id="3.40.50.720:FF:000084">
    <property type="entry name" value="Short-chain dehydrogenase reductase"/>
    <property type="match status" value="1"/>
</dbReference>
<feature type="compositionally biased region" description="Basic and acidic residues" evidence="3">
    <location>
        <begin position="41"/>
        <end position="52"/>
    </location>
</feature>
<gene>
    <name evidence="4" type="ORF">NDU88_003659</name>
</gene>
<dbReference type="AlphaFoldDB" id="A0AAV7QCQ7"/>
<dbReference type="PRINTS" id="PR00080">
    <property type="entry name" value="SDRFAMILY"/>
</dbReference>
<keyword evidence="5" id="KW-1185">Reference proteome</keyword>
<dbReference type="InterPro" id="IPR020904">
    <property type="entry name" value="Sc_DH/Rdtase_CS"/>
</dbReference>
<organism evidence="4 5">
    <name type="scientific">Pleurodeles waltl</name>
    <name type="common">Iberian ribbed newt</name>
    <dbReference type="NCBI Taxonomy" id="8319"/>
    <lineage>
        <taxon>Eukaryota</taxon>
        <taxon>Metazoa</taxon>
        <taxon>Chordata</taxon>
        <taxon>Craniata</taxon>
        <taxon>Vertebrata</taxon>
        <taxon>Euteleostomi</taxon>
        <taxon>Amphibia</taxon>
        <taxon>Batrachia</taxon>
        <taxon>Caudata</taxon>
        <taxon>Salamandroidea</taxon>
        <taxon>Salamandridae</taxon>
        <taxon>Pleurodelinae</taxon>
        <taxon>Pleurodeles</taxon>
    </lineage>
</organism>
<dbReference type="PRINTS" id="PR00081">
    <property type="entry name" value="GDHRDH"/>
</dbReference>
<accession>A0AAV7QCQ7</accession>
<protein>
    <recommendedName>
        <fullName evidence="6">Dehydrogenase/reductase SDR family member 4</fullName>
    </recommendedName>
</protein>
<feature type="region of interest" description="Disordered" evidence="3">
    <location>
        <begin position="41"/>
        <end position="60"/>
    </location>
</feature>
<sequence>MLRHAAPLVRKKCCTLNLKHWPSHHYCLHRPKKTPLFRKPTRLERHESRQDSTGKGVGRCTVNNGQRAELIYRLSLPSQKSKVFSAGQSPLPGPGSMQRSLSTVSRYLHLIQTGAPRMSSTAASAGVLARKVALVTASTDGIGLAIARRLAQDGAQVVVSSRKKANVDRTVEELKAENLSVMGVVCHVGKEEDRQRLVATAVERFGGIDLLVSNAAVNPFAGNILDSTDEQWEKILDINIKATFLLVKLVVPHMQKRGGGAIVIVSSIAGYAPFESLGPYSVSKTALFGLTKALAPALAPMNIRVNSLAPGLIKTKFSSALWKDESTMNYLTSKLGVQRLGEPEDCAGTVSFLCSPDSAYITGETIVVAGGAQSRL</sequence>
<dbReference type="InterPro" id="IPR036291">
    <property type="entry name" value="NAD(P)-bd_dom_sf"/>
</dbReference>
<dbReference type="EMBL" id="JANPWB010000010">
    <property type="protein sequence ID" value="KAJ1137246.1"/>
    <property type="molecule type" value="Genomic_DNA"/>
</dbReference>
<dbReference type="SUPFAM" id="SSF51735">
    <property type="entry name" value="NAD(P)-binding Rossmann-fold domains"/>
    <property type="match status" value="1"/>
</dbReference>
<comment type="similarity">
    <text evidence="1">Belongs to the short-chain dehydrogenases/reductases (SDR) family.</text>
</comment>